<sequence length="64" mass="7394">MPIINDRDNNKTIDTDTGIYVELVSNRPNEQLSMFNIVNGEHNIYLETVKGKQRRSLTYINALI</sequence>
<keyword evidence="2" id="KW-1185">Reference proteome</keyword>
<organism evidence="1 2">
    <name type="scientific">Maritalea mobilis</name>
    <dbReference type="NCBI Taxonomy" id="483324"/>
    <lineage>
        <taxon>Bacteria</taxon>
        <taxon>Pseudomonadati</taxon>
        <taxon>Pseudomonadota</taxon>
        <taxon>Alphaproteobacteria</taxon>
        <taxon>Hyphomicrobiales</taxon>
        <taxon>Devosiaceae</taxon>
        <taxon>Maritalea</taxon>
    </lineage>
</organism>
<name>A0A4R6VKS5_9HYPH</name>
<protein>
    <submittedName>
        <fullName evidence="1">Uncharacterized protein</fullName>
    </submittedName>
</protein>
<evidence type="ECO:0000313" key="2">
    <source>
        <dbReference type="Proteomes" id="UP000295391"/>
    </source>
</evidence>
<dbReference type="AlphaFoldDB" id="A0A4R6VKS5"/>
<reference evidence="1 2" key="1">
    <citation type="submission" date="2019-03" db="EMBL/GenBank/DDBJ databases">
        <title>Genomic Encyclopedia of Type Strains, Phase III (KMG-III): the genomes of soil and plant-associated and newly described type strains.</title>
        <authorList>
            <person name="Whitman W."/>
        </authorList>
    </citation>
    <scope>NUCLEOTIDE SEQUENCE [LARGE SCALE GENOMIC DNA]</scope>
    <source>
        <strain evidence="1 2">CGMCC 1.7002</strain>
    </source>
</reference>
<proteinExistence type="predicted"/>
<gene>
    <name evidence="1" type="ORF">ATL17_1704</name>
</gene>
<dbReference type="Proteomes" id="UP000295391">
    <property type="component" value="Unassembled WGS sequence"/>
</dbReference>
<evidence type="ECO:0000313" key="1">
    <source>
        <dbReference type="EMBL" id="TDQ63697.1"/>
    </source>
</evidence>
<accession>A0A4R6VKS5</accession>
<dbReference type="EMBL" id="SNYR01000002">
    <property type="protein sequence ID" value="TDQ63697.1"/>
    <property type="molecule type" value="Genomic_DNA"/>
</dbReference>
<comment type="caution">
    <text evidence="1">The sequence shown here is derived from an EMBL/GenBank/DDBJ whole genome shotgun (WGS) entry which is preliminary data.</text>
</comment>